<feature type="domain" description="Cyclin-D1-binding protein 1-like N-terminal" evidence="8">
    <location>
        <begin position="48"/>
        <end position="186"/>
    </location>
</feature>
<organism evidence="10 11">
    <name type="scientific">Agrocybe pediades</name>
    <dbReference type="NCBI Taxonomy" id="84607"/>
    <lineage>
        <taxon>Eukaryota</taxon>
        <taxon>Fungi</taxon>
        <taxon>Dikarya</taxon>
        <taxon>Basidiomycota</taxon>
        <taxon>Agaricomycotina</taxon>
        <taxon>Agaricomycetes</taxon>
        <taxon>Agaricomycetidae</taxon>
        <taxon>Agaricales</taxon>
        <taxon>Agaricineae</taxon>
        <taxon>Strophariaceae</taxon>
        <taxon>Agrocybe</taxon>
    </lineage>
</organism>
<dbReference type="InterPro" id="IPR026907">
    <property type="entry name" value="GCIP-like"/>
</dbReference>
<feature type="chain" id="PRO_5034308000" description="Grap2 and cyclin-D-interacting-domain-containing protein" evidence="7">
    <location>
        <begin position="22"/>
        <end position="366"/>
    </location>
</feature>
<evidence type="ECO:0000313" key="11">
    <source>
        <dbReference type="Proteomes" id="UP000521872"/>
    </source>
</evidence>
<dbReference type="PANTHER" id="PTHR15492">
    <property type="entry name" value="CYCLIN D1-BINDING PROTEIN 1"/>
    <property type="match status" value="1"/>
</dbReference>
<proteinExistence type="inferred from homology"/>
<evidence type="ECO:0008006" key="12">
    <source>
        <dbReference type="Google" id="ProtNLM"/>
    </source>
</evidence>
<evidence type="ECO:0000256" key="5">
    <source>
        <dbReference type="ARBA" id="ARBA00023242"/>
    </source>
</evidence>
<keyword evidence="11" id="KW-1185">Reference proteome</keyword>
<evidence type="ECO:0000256" key="7">
    <source>
        <dbReference type="SAM" id="SignalP"/>
    </source>
</evidence>
<comment type="similarity">
    <text evidence="3">Belongs to the CCNDBP1 family.</text>
</comment>
<sequence length="366" mass="40374">MSDTQKATLALTLLVESCTAALNSLTSREGPDDHPSVDFPTLRTDFISILSIIHAATTKIALSLKPSSPTHKASLVPLKDITNNVAALVHSIRLMRFREGVTIMKEYENLARNVITAVQSLAQTLLVDGAGGSGEDYLVQTGEVHETIDRARKPGGLSLDNRDAVRRSWTSDHGSLVDAYEELQDICKAADSSAEGDDDEDQLGDGWDELGFSSDKKLSASELDRAQKVQSLVKLVLLLHKRIIKDFFSSTERKVDNATLDRFAELSAGLSELFDDFVSSMYAPHNGADITQYLDALLVALKELKTILLPIETRERSLEERLESVSISQPSQTEKSDKWFITCYEQLDKLASKVSDTLQETKKPHP</sequence>
<keyword evidence="4" id="KW-0963">Cytoplasm</keyword>
<feature type="signal peptide" evidence="7">
    <location>
        <begin position="1"/>
        <end position="21"/>
    </location>
</feature>
<evidence type="ECO:0000256" key="2">
    <source>
        <dbReference type="ARBA" id="ARBA00004496"/>
    </source>
</evidence>
<dbReference type="GO" id="GO:0005737">
    <property type="term" value="C:cytoplasm"/>
    <property type="evidence" value="ECO:0007669"/>
    <property type="project" value="UniProtKB-SubCell"/>
</dbReference>
<dbReference type="InterPro" id="IPR049317">
    <property type="entry name" value="GCIP-like_N"/>
</dbReference>
<dbReference type="GO" id="GO:0005634">
    <property type="term" value="C:nucleus"/>
    <property type="evidence" value="ECO:0007669"/>
    <property type="project" value="UniProtKB-SubCell"/>
</dbReference>
<comment type="caution">
    <text evidence="10">The sequence shown here is derived from an EMBL/GenBank/DDBJ whole genome shotgun (WGS) entry which is preliminary data.</text>
</comment>
<dbReference type="Proteomes" id="UP000521872">
    <property type="component" value="Unassembled WGS sequence"/>
</dbReference>
<evidence type="ECO:0000259" key="8">
    <source>
        <dbReference type="Pfam" id="PF13324"/>
    </source>
</evidence>
<comment type="subcellular location">
    <subcellularLocation>
        <location evidence="2">Cytoplasm</location>
    </subcellularLocation>
    <subcellularLocation>
        <location evidence="1">Nucleus</location>
    </subcellularLocation>
</comment>
<dbReference type="EMBL" id="JAACJL010000044">
    <property type="protein sequence ID" value="KAF4614908.1"/>
    <property type="molecule type" value="Genomic_DNA"/>
</dbReference>
<reference evidence="10 11" key="1">
    <citation type="submission" date="2019-12" db="EMBL/GenBank/DDBJ databases">
        <authorList>
            <person name="Floudas D."/>
            <person name="Bentzer J."/>
            <person name="Ahren D."/>
            <person name="Johansson T."/>
            <person name="Persson P."/>
            <person name="Tunlid A."/>
        </authorList>
    </citation>
    <scope>NUCLEOTIDE SEQUENCE [LARGE SCALE GENOMIC DNA]</scope>
    <source>
        <strain evidence="10 11">CBS 102.39</strain>
    </source>
</reference>
<gene>
    <name evidence="10" type="ORF">D9613_003055</name>
</gene>
<dbReference type="Pfam" id="PF20936">
    <property type="entry name" value="GCIP_C"/>
    <property type="match status" value="1"/>
</dbReference>
<accession>A0A8H4VM12</accession>
<dbReference type="Pfam" id="PF13324">
    <property type="entry name" value="GCIP_N"/>
    <property type="match status" value="1"/>
</dbReference>
<evidence type="ECO:0000256" key="3">
    <source>
        <dbReference type="ARBA" id="ARBA00008940"/>
    </source>
</evidence>
<dbReference type="Gene3D" id="1.20.1420.10">
    <property type="entry name" value="Talin, central domain"/>
    <property type="match status" value="1"/>
</dbReference>
<dbReference type="Gene3D" id="1.20.1410.10">
    <property type="entry name" value="I/LWEQ domain"/>
    <property type="match status" value="1"/>
</dbReference>
<keyword evidence="7" id="KW-0732">Signal</keyword>
<name>A0A8H4VM12_9AGAR</name>
<evidence type="ECO:0000259" key="9">
    <source>
        <dbReference type="Pfam" id="PF20936"/>
    </source>
</evidence>
<evidence type="ECO:0000256" key="6">
    <source>
        <dbReference type="ARBA" id="ARBA00023306"/>
    </source>
</evidence>
<keyword evidence="5" id="KW-0539">Nucleus</keyword>
<evidence type="ECO:0000256" key="1">
    <source>
        <dbReference type="ARBA" id="ARBA00004123"/>
    </source>
</evidence>
<dbReference type="InterPro" id="IPR049318">
    <property type="entry name" value="GCIP_C"/>
</dbReference>
<feature type="domain" description="Cyclin-D1-binding protein 1-like C-terminal" evidence="9">
    <location>
        <begin position="203"/>
        <end position="304"/>
    </location>
</feature>
<evidence type="ECO:0000256" key="4">
    <source>
        <dbReference type="ARBA" id="ARBA00022490"/>
    </source>
</evidence>
<keyword evidence="6" id="KW-0131">Cell cycle</keyword>
<evidence type="ECO:0000313" key="10">
    <source>
        <dbReference type="EMBL" id="KAF4614908.1"/>
    </source>
</evidence>
<protein>
    <recommendedName>
        <fullName evidence="12">Grap2 and cyclin-D-interacting-domain-containing protein</fullName>
    </recommendedName>
</protein>
<dbReference type="PANTHER" id="PTHR15492:SF1">
    <property type="entry name" value="CYCLIN-D1-BINDING PROTEIN 1"/>
    <property type="match status" value="1"/>
</dbReference>
<dbReference type="AlphaFoldDB" id="A0A8H4VM12"/>